<feature type="chain" id="PRO_5012850461" description="Bulb-type lectin domain-containing protein" evidence="1">
    <location>
        <begin position="34"/>
        <end position="160"/>
    </location>
</feature>
<dbReference type="PROSITE" id="PS50927">
    <property type="entry name" value="BULB_LECTIN"/>
    <property type="match status" value="1"/>
</dbReference>
<dbReference type="EMBL" id="NMUL01000067">
    <property type="protein sequence ID" value="OXM60023.1"/>
    <property type="molecule type" value="Genomic_DNA"/>
</dbReference>
<accession>A0A229SMH4</accession>
<evidence type="ECO:0000259" key="2">
    <source>
        <dbReference type="PROSITE" id="PS50927"/>
    </source>
</evidence>
<organism evidence="3 4">
    <name type="scientific">Amycolatopsis vastitatis</name>
    <dbReference type="NCBI Taxonomy" id="1905142"/>
    <lineage>
        <taxon>Bacteria</taxon>
        <taxon>Bacillati</taxon>
        <taxon>Actinomycetota</taxon>
        <taxon>Actinomycetes</taxon>
        <taxon>Pseudonocardiales</taxon>
        <taxon>Pseudonocardiaceae</taxon>
        <taxon>Amycolatopsis</taxon>
    </lineage>
</organism>
<evidence type="ECO:0000256" key="1">
    <source>
        <dbReference type="SAM" id="SignalP"/>
    </source>
</evidence>
<dbReference type="InterPro" id="IPR001480">
    <property type="entry name" value="Bulb-type_lectin_dom"/>
</dbReference>
<dbReference type="AlphaFoldDB" id="A0A229SMH4"/>
<dbReference type="OrthoDB" id="516973at2"/>
<feature type="signal peptide" evidence="1">
    <location>
        <begin position="1"/>
        <end position="33"/>
    </location>
</feature>
<keyword evidence="1" id="KW-0732">Signal</keyword>
<dbReference type="RefSeq" id="WP_093953691.1">
    <property type="nucleotide sequence ID" value="NZ_NMUL01000067.1"/>
</dbReference>
<comment type="caution">
    <text evidence="3">The sequence shown here is derived from an EMBL/GenBank/DDBJ whole genome shotgun (WGS) entry which is preliminary data.</text>
</comment>
<sequence>MSSTTKRSYARTIFTAIVGTCVALIALAAPASASGPSGHQVPVGFVWQNNSSIYNQTSPNGRNVLSLVQEDPATVELAVRHDNSAALSWLSGYHFGARYAVWQHDGNLVVYIGSNNTNPAWASNTSGVCGNQCTLWVQDDGNVVIYKGSAPVWATGTNNL</sequence>
<protein>
    <recommendedName>
        <fullName evidence="2">Bulb-type lectin domain-containing protein</fullName>
    </recommendedName>
</protein>
<evidence type="ECO:0000313" key="3">
    <source>
        <dbReference type="EMBL" id="OXM60023.1"/>
    </source>
</evidence>
<reference evidence="4" key="1">
    <citation type="submission" date="2017-07" db="EMBL/GenBank/DDBJ databases">
        <title>Comparative genome mining reveals phylogenetic distribution patterns of secondary metabolites in Amycolatopsis.</title>
        <authorList>
            <person name="Adamek M."/>
            <person name="Alanjary M."/>
            <person name="Sales-Ortells H."/>
            <person name="Goodfellow M."/>
            <person name="Bull A.T."/>
            <person name="Kalinowski J."/>
            <person name="Ziemert N."/>
        </authorList>
    </citation>
    <scope>NUCLEOTIDE SEQUENCE [LARGE SCALE GENOMIC DNA]</scope>
    <source>
        <strain evidence="4">H5</strain>
    </source>
</reference>
<feature type="domain" description="Bulb-type lectin" evidence="2">
    <location>
        <begin position="74"/>
        <end position="160"/>
    </location>
</feature>
<keyword evidence="4" id="KW-1185">Reference proteome</keyword>
<dbReference type="Proteomes" id="UP000215199">
    <property type="component" value="Unassembled WGS sequence"/>
</dbReference>
<proteinExistence type="predicted"/>
<evidence type="ECO:0000313" key="4">
    <source>
        <dbReference type="Proteomes" id="UP000215199"/>
    </source>
</evidence>
<dbReference type="SUPFAM" id="SSF51110">
    <property type="entry name" value="alpha-D-mannose-specific plant lectins"/>
    <property type="match status" value="1"/>
</dbReference>
<gene>
    <name evidence="3" type="ORF">CF165_44840</name>
</gene>
<name>A0A229SMH4_9PSEU</name>
<dbReference type="InterPro" id="IPR036426">
    <property type="entry name" value="Bulb-type_lectin_dom_sf"/>
</dbReference>
<dbReference type="Gene3D" id="2.90.10.10">
    <property type="entry name" value="Bulb-type lectin domain"/>
    <property type="match status" value="2"/>
</dbReference>